<evidence type="ECO:0000256" key="2">
    <source>
        <dbReference type="ARBA" id="ARBA00010845"/>
    </source>
</evidence>
<dbReference type="RefSeq" id="XP_006120236.1">
    <property type="nucleotide sequence ID" value="XM_006120174.4"/>
</dbReference>
<dbReference type="Pfam" id="PF07558">
    <property type="entry name" value="Shugoshin_N"/>
    <property type="match status" value="1"/>
</dbReference>
<dbReference type="GeneID" id="102448324"/>
<dbReference type="EMBL" id="AGCU01065823">
    <property type="status" value="NOT_ANNOTATED_CDS"/>
    <property type="molecule type" value="Genomic_DNA"/>
</dbReference>
<accession>K7FHH6</accession>
<dbReference type="PANTHER" id="PTHR21577:SF3">
    <property type="entry name" value="SHUGOSHIN 1-RELATED"/>
    <property type="match status" value="1"/>
</dbReference>
<dbReference type="EMBL" id="AGCU01065825">
    <property type="status" value="NOT_ANNOTATED_CDS"/>
    <property type="molecule type" value="Genomic_DNA"/>
</dbReference>
<gene>
    <name evidence="13" type="primary">SGO1</name>
</gene>
<feature type="compositionally biased region" description="Polar residues" evidence="10">
    <location>
        <begin position="362"/>
        <end position="373"/>
    </location>
</feature>
<dbReference type="CTD" id="151648"/>
<feature type="region of interest" description="Disordered" evidence="10">
    <location>
        <begin position="392"/>
        <end position="445"/>
    </location>
</feature>
<reference evidence="13" key="4">
    <citation type="submission" date="2025-09" db="UniProtKB">
        <authorList>
            <consortium name="Ensembl"/>
        </authorList>
    </citation>
    <scope>IDENTIFICATION</scope>
</reference>
<evidence type="ECO:0000313" key="13">
    <source>
        <dbReference type="Ensembl" id="ENSPSIP00000007486.1"/>
    </source>
</evidence>
<dbReference type="Pfam" id="PF07557">
    <property type="entry name" value="Shugoshin_C"/>
    <property type="match status" value="1"/>
</dbReference>
<feature type="region of interest" description="Disordered" evidence="10">
    <location>
        <begin position="608"/>
        <end position="627"/>
    </location>
</feature>
<feature type="compositionally biased region" description="Basic and acidic residues" evidence="10">
    <location>
        <begin position="472"/>
        <end position="487"/>
    </location>
</feature>
<comment type="similarity">
    <text evidence="2">Belongs to the shugoshin family.</text>
</comment>
<dbReference type="PANTHER" id="PTHR21577">
    <property type="entry name" value="SHUGOSHIN"/>
    <property type="match status" value="1"/>
</dbReference>
<dbReference type="InterPro" id="IPR011516">
    <property type="entry name" value="Shugoshin_N"/>
</dbReference>
<feature type="region of interest" description="Disordered" evidence="10">
    <location>
        <begin position="354"/>
        <end position="374"/>
    </location>
</feature>
<dbReference type="GO" id="GO:0005634">
    <property type="term" value="C:nucleus"/>
    <property type="evidence" value="ECO:0007669"/>
    <property type="project" value="InterPro"/>
</dbReference>
<protein>
    <submittedName>
        <fullName evidence="13">Shugoshin 1</fullName>
    </submittedName>
</protein>
<dbReference type="STRING" id="13735.ENSPSIP00000007486"/>
<dbReference type="KEGG" id="pss:102448324"/>
<proteinExistence type="inferred from homology"/>
<evidence type="ECO:0000256" key="6">
    <source>
        <dbReference type="ARBA" id="ARBA00023054"/>
    </source>
</evidence>
<dbReference type="InterPro" id="IPR038889">
    <property type="entry name" value="Shugoshin1/2"/>
</dbReference>
<feature type="compositionally biased region" description="Polar residues" evidence="10">
    <location>
        <begin position="610"/>
        <end position="619"/>
    </location>
</feature>
<comment type="subcellular location">
    <subcellularLocation>
        <location evidence="1">Chromosome</location>
        <location evidence="1">Centromere</location>
    </subcellularLocation>
</comment>
<evidence type="ECO:0000256" key="8">
    <source>
        <dbReference type="ARBA" id="ARBA00023328"/>
    </source>
</evidence>
<keyword evidence="8" id="KW-0137">Centromere</keyword>
<evidence type="ECO:0000256" key="9">
    <source>
        <dbReference type="SAM" id="Coils"/>
    </source>
</evidence>
<feature type="compositionally biased region" description="Basic and acidic residues" evidence="10">
    <location>
        <begin position="9"/>
        <end position="18"/>
    </location>
</feature>
<name>K7FHH6_PELSI</name>
<dbReference type="HOGENOM" id="CLU_022813_0_0_1"/>
<evidence type="ECO:0000256" key="7">
    <source>
        <dbReference type="ARBA" id="ARBA00023306"/>
    </source>
</evidence>
<feature type="domain" description="Shugoshin C-terminal" evidence="11">
    <location>
        <begin position="668"/>
        <end position="688"/>
    </location>
</feature>
<dbReference type="GO" id="GO:0045132">
    <property type="term" value="P:meiotic chromosome segregation"/>
    <property type="evidence" value="ECO:0007669"/>
    <property type="project" value="InterPro"/>
</dbReference>
<evidence type="ECO:0000256" key="4">
    <source>
        <dbReference type="ARBA" id="ARBA00022618"/>
    </source>
</evidence>
<feature type="coiled-coil region" evidence="9">
    <location>
        <begin position="109"/>
        <end position="150"/>
    </location>
</feature>
<dbReference type="GO" id="GO:0051301">
    <property type="term" value="P:cell division"/>
    <property type="evidence" value="ECO:0007669"/>
    <property type="project" value="UniProtKB-KW"/>
</dbReference>
<keyword evidence="4" id="KW-0132">Cell division</keyword>
<dbReference type="EMBL" id="AGCU01065826">
    <property type="status" value="NOT_ANNOTATED_CDS"/>
    <property type="molecule type" value="Genomic_DNA"/>
</dbReference>
<dbReference type="OrthoDB" id="9901374at2759"/>
<dbReference type="GO" id="GO:0000779">
    <property type="term" value="C:condensed chromosome, centromeric region"/>
    <property type="evidence" value="ECO:0007669"/>
    <property type="project" value="UniProtKB-ARBA"/>
</dbReference>
<organism evidence="13 14">
    <name type="scientific">Pelodiscus sinensis</name>
    <name type="common">Chinese softshell turtle</name>
    <name type="synonym">Trionyx sinensis</name>
    <dbReference type="NCBI Taxonomy" id="13735"/>
    <lineage>
        <taxon>Eukaryota</taxon>
        <taxon>Metazoa</taxon>
        <taxon>Chordata</taxon>
        <taxon>Craniata</taxon>
        <taxon>Vertebrata</taxon>
        <taxon>Euteleostomi</taxon>
        <taxon>Archelosauria</taxon>
        <taxon>Testudinata</taxon>
        <taxon>Testudines</taxon>
        <taxon>Cryptodira</taxon>
        <taxon>Trionychia</taxon>
        <taxon>Trionychidae</taxon>
        <taxon>Pelodiscus</taxon>
    </lineage>
</organism>
<reference evidence="14" key="1">
    <citation type="submission" date="2011-10" db="EMBL/GenBank/DDBJ databases">
        <authorList>
            <consortium name="Soft-shell Turtle Genome Consortium"/>
        </authorList>
    </citation>
    <scope>NUCLEOTIDE SEQUENCE [LARGE SCALE GENOMIC DNA]</scope>
    <source>
        <strain evidence="14">Daiwa-1</strain>
    </source>
</reference>
<dbReference type="eggNOG" id="KOG3575">
    <property type="taxonomic scope" value="Eukaryota"/>
</dbReference>
<keyword evidence="14" id="KW-1185">Reference proteome</keyword>
<dbReference type="Proteomes" id="UP000007267">
    <property type="component" value="Unassembled WGS sequence"/>
</dbReference>
<feature type="region of interest" description="Disordered" evidence="10">
    <location>
        <begin position="1"/>
        <end position="25"/>
    </location>
</feature>
<evidence type="ECO:0000256" key="1">
    <source>
        <dbReference type="ARBA" id="ARBA00004584"/>
    </source>
</evidence>
<dbReference type="Ensembl" id="ENSPSIT00000007527.1">
    <property type="protein sequence ID" value="ENSPSIP00000007486.1"/>
    <property type="gene ID" value="ENSPSIG00000006892.1"/>
</dbReference>
<keyword evidence="7" id="KW-0131">Cell cycle</keyword>
<keyword evidence="3" id="KW-0158">Chromosome</keyword>
<evidence type="ECO:0000256" key="3">
    <source>
        <dbReference type="ARBA" id="ARBA00022454"/>
    </source>
</evidence>
<keyword evidence="5" id="KW-0159">Chromosome partition</keyword>
<dbReference type="GeneTree" id="ENSGT00940000154107"/>
<reference evidence="14" key="2">
    <citation type="journal article" date="2013" name="Nat. Genet.">
        <title>The draft genomes of soft-shell turtle and green sea turtle yield insights into the development and evolution of the turtle-specific body plan.</title>
        <authorList>
            <person name="Wang Z."/>
            <person name="Pascual-Anaya J."/>
            <person name="Zadissa A."/>
            <person name="Li W."/>
            <person name="Niimura Y."/>
            <person name="Huang Z."/>
            <person name="Li C."/>
            <person name="White S."/>
            <person name="Xiong Z."/>
            <person name="Fang D."/>
            <person name="Wang B."/>
            <person name="Ming Y."/>
            <person name="Chen Y."/>
            <person name="Zheng Y."/>
            <person name="Kuraku S."/>
            <person name="Pignatelli M."/>
            <person name="Herrero J."/>
            <person name="Beal K."/>
            <person name="Nozawa M."/>
            <person name="Li Q."/>
            <person name="Wang J."/>
            <person name="Zhang H."/>
            <person name="Yu L."/>
            <person name="Shigenobu S."/>
            <person name="Wang J."/>
            <person name="Liu J."/>
            <person name="Flicek P."/>
            <person name="Searle S."/>
            <person name="Wang J."/>
            <person name="Kuratani S."/>
            <person name="Yin Y."/>
            <person name="Aken B."/>
            <person name="Zhang G."/>
            <person name="Irie N."/>
        </authorList>
    </citation>
    <scope>NUCLEOTIDE SEQUENCE [LARGE SCALE GENOMIC DNA]</scope>
    <source>
        <strain evidence="14">Daiwa-1</strain>
    </source>
</reference>
<reference evidence="13" key="3">
    <citation type="submission" date="2025-08" db="UniProtKB">
        <authorList>
            <consortium name="Ensembl"/>
        </authorList>
    </citation>
    <scope>IDENTIFICATION</scope>
</reference>
<dbReference type="OMA" id="FNNLCQF"/>
<dbReference type="EMBL" id="AGCU01065822">
    <property type="status" value="NOT_ANNOTATED_CDS"/>
    <property type="molecule type" value="Genomic_DNA"/>
</dbReference>
<feature type="region of interest" description="Disordered" evidence="10">
    <location>
        <begin position="470"/>
        <end position="563"/>
    </location>
</feature>
<evidence type="ECO:0000256" key="5">
    <source>
        <dbReference type="ARBA" id="ARBA00022829"/>
    </source>
</evidence>
<sequence>MGGGSGEFRTGKIPEARRQLTVRAPEPVELSYQCTKGPSLLSHDNSLLPPEGLQKMGGEKCLKRPFKDSLEDIKERMKEKRNQKWAKLGKTNQVLTTKCKIATNSSTQLKSFQANNRALALALQEEKAKMKEAQDIILHLKREYQSLKFQIFVLQRKLNLHQPKEPVETRLSVLSKIISKVAQNLLTTADLLGPAQDLCSTDLNKTMCSSVLEDDGSTILRQASSLGLPSPVLVADSSIEGKMLGSEIENNADTNNASSMSDSWQTFENTTSVKKMATNTGQISHFHLDHPEANLKNVLLDEEDRQVGNLLPKTVSTRRRCANMSIHVNNLDHSEGAYLTREFCKQNETKLDGNLERDNIEPSHSQLNENKINTEPMLDQADMSTELNCSVAKPKHKQIQFKSREDSQTRREKVKKGKLEGSKKTSGTRSKRERNQAEQSSTAKVNLSIGSNKAYDFQFEENVHITPFRQNKMNDCDHDMDEKKDTSEYETQSSEDSVSEENSDDSLYVPYRSKSKHRKSSQCKNDGSPVHTRPRSKRSVVCQQQKTSNEKESKNTTSNEKSINAVENTPVDSTMIRKTNIQSSTVMKVDDVKSHSLLCAMDKVQKVDKNSSSGNTHSNFAKAEKPKASQTSRLHLYDVTNISSSGTKSRTSHPFFNINEKPGTSNQRRRCTINVNYKEPNISGKLRRGDPFTDVCFLNSPIFKQKKDLKHSSVKKKSLSRYNEIFVGYR</sequence>
<dbReference type="EMBL" id="AGCU01065824">
    <property type="status" value="NOT_ANNOTATED_CDS"/>
    <property type="molecule type" value="Genomic_DNA"/>
</dbReference>
<evidence type="ECO:0000313" key="14">
    <source>
        <dbReference type="Proteomes" id="UP000007267"/>
    </source>
</evidence>
<dbReference type="InterPro" id="IPR011515">
    <property type="entry name" value="Shugoshin_C"/>
</dbReference>
<evidence type="ECO:0000256" key="10">
    <source>
        <dbReference type="SAM" id="MobiDB-lite"/>
    </source>
</evidence>
<feature type="compositionally biased region" description="Basic and acidic residues" evidence="10">
    <location>
        <begin position="402"/>
        <end position="423"/>
    </location>
</feature>
<dbReference type="Gene3D" id="1.20.5.730">
    <property type="entry name" value="Single helix bin"/>
    <property type="match status" value="1"/>
</dbReference>
<evidence type="ECO:0000259" key="11">
    <source>
        <dbReference type="Pfam" id="PF07557"/>
    </source>
</evidence>
<evidence type="ECO:0000259" key="12">
    <source>
        <dbReference type="Pfam" id="PF07558"/>
    </source>
</evidence>
<dbReference type="AlphaFoldDB" id="K7FHH6"/>
<feature type="region of interest" description="Disordered" evidence="10">
    <location>
        <begin position="648"/>
        <end position="667"/>
    </location>
</feature>
<keyword evidence="6 9" id="KW-0175">Coiled coil</keyword>
<feature type="domain" description="Shugoshin N-terminal coiled-coil" evidence="12">
    <location>
        <begin position="77"/>
        <end position="121"/>
    </location>
</feature>